<keyword evidence="1" id="KW-0812">Transmembrane</keyword>
<dbReference type="VEuPathDB" id="TrichDB:TRFO_35566"/>
<sequence length="419" mass="49885">MINHRCFFLIISFNFVLFKFYLYDIKYFQIDINYQSFCISRVNIIRDIDQFPKIKMFIKTIFFHQNSSFSYLNIKEAISSSFLDSLNNLMNKFTCRFFCCKNCYLHSEMAFFDRRRVFINRTTCQRRFTIFSDTPICLAISQQFINKNVFSFHHQSGACYGHFLTDVIPKITLLPYFIIKKSYFITNIKFQERRFVEETYEIYGINRDQLIMGPSKLIFAKNAFIIETGECNLPNLFILNIFRKFSIPILGLDHFPAFRYILYNRKFLTKLHRRILNCEELFLLCHKLFPKYNFSLFDDDHTITNRSIKIQAKFFNIIKFLFAVDGAGLSNTLFMQKFTTLIEIFPNKVSYIGFFFISLSNSRFFVAVRDNKILLSSNSPNSFSPFLFVKIVNQTIRHEAQIDPSKLNFTSITDSIYRR</sequence>
<dbReference type="AlphaFoldDB" id="A0A1J4JFZ2"/>
<feature type="domain" description="Glycosyltransferase 61 catalytic" evidence="2">
    <location>
        <begin position="160"/>
        <end position="342"/>
    </location>
</feature>
<evidence type="ECO:0000256" key="1">
    <source>
        <dbReference type="SAM" id="Phobius"/>
    </source>
</evidence>
<name>A0A1J4JFZ2_9EUKA</name>
<keyword evidence="4" id="KW-1185">Reference proteome</keyword>
<evidence type="ECO:0000313" key="4">
    <source>
        <dbReference type="Proteomes" id="UP000179807"/>
    </source>
</evidence>
<evidence type="ECO:0000313" key="3">
    <source>
        <dbReference type="EMBL" id="OHS98074.1"/>
    </source>
</evidence>
<evidence type="ECO:0000259" key="2">
    <source>
        <dbReference type="Pfam" id="PF04577"/>
    </source>
</evidence>
<gene>
    <name evidence="3" type="ORF">TRFO_35566</name>
</gene>
<comment type="caution">
    <text evidence="3">The sequence shown here is derived from an EMBL/GenBank/DDBJ whole genome shotgun (WGS) entry which is preliminary data.</text>
</comment>
<dbReference type="Proteomes" id="UP000179807">
    <property type="component" value="Unassembled WGS sequence"/>
</dbReference>
<feature type="transmembrane region" description="Helical" evidence="1">
    <location>
        <begin position="7"/>
        <end position="23"/>
    </location>
</feature>
<dbReference type="Pfam" id="PF04577">
    <property type="entry name" value="Glyco_transf_61"/>
    <property type="match status" value="1"/>
</dbReference>
<proteinExistence type="predicted"/>
<dbReference type="GO" id="GO:0016757">
    <property type="term" value="F:glycosyltransferase activity"/>
    <property type="evidence" value="ECO:0007669"/>
    <property type="project" value="InterPro"/>
</dbReference>
<keyword evidence="1" id="KW-0472">Membrane</keyword>
<dbReference type="EMBL" id="MLAK01001076">
    <property type="protein sequence ID" value="OHS98074.1"/>
    <property type="molecule type" value="Genomic_DNA"/>
</dbReference>
<dbReference type="InterPro" id="IPR049625">
    <property type="entry name" value="Glyco_transf_61_cat"/>
</dbReference>
<dbReference type="RefSeq" id="XP_068351211.1">
    <property type="nucleotide sequence ID" value="XM_068510334.1"/>
</dbReference>
<keyword evidence="1" id="KW-1133">Transmembrane helix</keyword>
<reference evidence="3" key="1">
    <citation type="submission" date="2016-10" db="EMBL/GenBank/DDBJ databases">
        <authorList>
            <person name="Benchimol M."/>
            <person name="Almeida L.G."/>
            <person name="Vasconcelos A.T."/>
            <person name="Perreira-Neves A."/>
            <person name="Rosa I.A."/>
            <person name="Tasca T."/>
            <person name="Bogo M.R."/>
            <person name="de Souza W."/>
        </authorList>
    </citation>
    <scope>NUCLEOTIDE SEQUENCE [LARGE SCALE GENOMIC DNA]</scope>
    <source>
        <strain evidence="3">K</strain>
    </source>
</reference>
<protein>
    <recommendedName>
        <fullName evidence="2">Glycosyltransferase 61 catalytic domain-containing protein</fullName>
    </recommendedName>
</protein>
<accession>A0A1J4JFZ2</accession>
<dbReference type="GeneID" id="94845038"/>
<dbReference type="OrthoDB" id="529273at2759"/>
<organism evidence="3 4">
    <name type="scientific">Tritrichomonas foetus</name>
    <dbReference type="NCBI Taxonomy" id="1144522"/>
    <lineage>
        <taxon>Eukaryota</taxon>
        <taxon>Metamonada</taxon>
        <taxon>Parabasalia</taxon>
        <taxon>Tritrichomonadida</taxon>
        <taxon>Tritrichomonadidae</taxon>
        <taxon>Tritrichomonas</taxon>
    </lineage>
</organism>